<dbReference type="RefSeq" id="WP_045905852.1">
    <property type="nucleotide sequence ID" value="NC_014628.2"/>
</dbReference>
<geneLocation type="plasmid" evidence="1 2">
    <name>pSC2</name>
</geneLocation>
<dbReference type="AlphaFoldDB" id="A0A0D5ZCT1"/>
<accession>A0A0D5ZCT1</accession>
<keyword evidence="1" id="KW-0614">Plasmid</keyword>
<dbReference type="SUPFAM" id="SSF52540">
    <property type="entry name" value="P-loop containing nucleoside triphosphate hydrolases"/>
    <property type="match status" value="1"/>
</dbReference>
<organism evidence="1 2">
    <name type="scientific">Paenibacillus polymyxa (strain SC2)</name>
    <name type="common">Bacillus polymyxa</name>
    <dbReference type="NCBI Taxonomy" id="886882"/>
    <lineage>
        <taxon>Bacteria</taxon>
        <taxon>Bacillati</taxon>
        <taxon>Bacillota</taxon>
        <taxon>Bacilli</taxon>
        <taxon>Bacillales</taxon>
        <taxon>Paenibacillaceae</taxon>
        <taxon>Paenibacillus</taxon>
    </lineage>
</organism>
<evidence type="ECO:0000313" key="1">
    <source>
        <dbReference type="EMBL" id="AKA44379.1"/>
    </source>
</evidence>
<dbReference type="HOGENOM" id="CLU_573394_0_0_9"/>
<dbReference type="PATRIC" id="fig|886882.15.peg.5799"/>
<name>A0A0D5ZCT1_PAEPS</name>
<dbReference type="EMBL" id="CP002214">
    <property type="protein sequence ID" value="AKA44379.1"/>
    <property type="molecule type" value="Genomic_DNA"/>
</dbReference>
<protein>
    <submittedName>
        <fullName evidence="1">ATPase</fullName>
    </submittedName>
</protein>
<dbReference type="Proteomes" id="UP000006868">
    <property type="component" value="Plasmid pSC2"/>
</dbReference>
<gene>
    <name evidence="1" type="ORF">PPSC2_27400</name>
</gene>
<evidence type="ECO:0000313" key="2">
    <source>
        <dbReference type="Proteomes" id="UP000006868"/>
    </source>
</evidence>
<dbReference type="KEGG" id="ppm:PPSC2_27400"/>
<dbReference type="Gene3D" id="3.40.50.300">
    <property type="entry name" value="P-loop containing nucleotide triphosphate hydrolases"/>
    <property type="match status" value="1"/>
</dbReference>
<dbReference type="OrthoDB" id="9794577at2"/>
<sequence length="466" mass="53093">MKKILVASGQRGIDDAVRKFENYEVVGAIEYKNEVYEAIGALHPEILLIGEGLVGHESLMQLMLKIVKDYPHLRIVYLAGFVDLRDESKVSALGVMVMAGIYDIVHEQRITVPSLRNILDHPKNEEQMAYLTKRVKEQSAKNRNMIEFEIPEENLEQDEDVYKNLTFISSIKPGTGKSFVSTNIAAAIAHFGVEVNGRKPKVGLIEGDLQNLSVGTILQIDDDKKNLKTVIDKISTVVNENGSLIGDMKETERVNKFIKSCFKPYYHAKNLEALVGSQLSFSQMENVKPYHYVYLIDSIIHEYDVVIVDSNSSFTHVTTFPLLHMSKNCYYVVNLDFNNVRNNTRYKDLLKEIGVSDKVKYILNENVEKDSPGSGNDLEELIFTADHLDDSDFKLEARVPMLPKTVFLNRLYEGTPVVLDKNIPYTLKARYELMKVANQIWPIKNFNEIEQEVLNSKTKKKKGLFF</sequence>
<reference evidence="1 2" key="1">
    <citation type="journal article" date="2011" name="J. Bacteriol.">
        <title>Complete genome sequence of Paenibacillus polymyxa SC2, a strain of plant growth-promoting Rhizobacterium with broad-spectrum antimicrobial activity.</title>
        <authorList>
            <person name="Ma M."/>
            <person name="Wang C."/>
            <person name="Ding Y."/>
            <person name="Li L."/>
            <person name="Shen D."/>
            <person name="Jiang X."/>
            <person name="Guan D."/>
            <person name="Cao F."/>
            <person name="Chen H."/>
            <person name="Feng R."/>
            <person name="Wang X."/>
            <person name="Ge Y."/>
            <person name="Yao L."/>
            <person name="Bing X."/>
            <person name="Yang X."/>
            <person name="Li J."/>
            <person name="Du B."/>
        </authorList>
    </citation>
    <scope>NUCLEOTIDE SEQUENCE [LARGE SCALE GENOMIC DNA]</scope>
    <source>
        <strain evidence="1 2">SC2</strain>
        <plasmid evidence="2">pSC2</plasmid>
    </source>
</reference>
<proteinExistence type="predicted"/>
<dbReference type="InterPro" id="IPR027417">
    <property type="entry name" value="P-loop_NTPase"/>
</dbReference>